<dbReference type="InterPro" id="IPR028098">
    <property type="entry name" value="Glyco_trans_4-like_N"/>
</dbReference>
<feature type="domain" description="Glycosyltransferase subfamily 4-like N-terminal" evidence="3">
    <location>
        <begin position="100"/>
        <end position="229"/>
    </location>
</feature>
<evidence type="ECO:0000313" key="5">
    <source>
        <dbReference type="Proteomes" id="UP000182977"/>
    </source>
</evidence>
<dbReference type="AlphaFoldDB" id="A0A1H2M0L1"/>
<protein>
    <submittedName>
        <fullName evidence="4">Glycosyltransferase involved in cell wall bisynthesis</fullName>
    </submittedName>
</protein>
<evidence type="ECO:0000256" key="1">
    <source>
        <dbReference type="ARBA" id="ARBA00022676"/>
    </source>
</evidence>
<dbReference type="CDD" id="cd03801">
    <property type="entry name" value="GT4_PimA-like"/>
    <property type="match status" value="1"/>
</dbReference>
<gene>
    <name evidence="4" type="ORF">SAMN04488563_6916</name>
</gene>
<evidence type="ECO:0000259" key="3">
    <source>
        <dbReference type="Pfam" id="PF13439"/>
    </source>
</evidence>
<keyword evidence="2 4" id="KW-0808">Transferase</keyword>
<keyword evidence="5" id="KW-1185">Reference proteome</keyword>
<dbReference type="SUPFAM" id="SSF53756">
    <property type="entry name" value="UDP-Glycosyltransferase/glycogen phosphorylase"/>
    <property type="match status" value="1"/>
</dbReference>
<sequence>MSPEVVMVSANAVVHDARVVKYATTVAGLGHRVTAVGLSPTGARTETTLGAVPVVQAALQRPTAVARIWTRLTVRLGRELRTRRRRDGGHALLRGSGRRIEVYRRHPWLVPGRLVLRDVRRQERAIAVELRRLRPGVVHVHDIYLLGAAVRFARASARDGRPVRVVYDAHEYVLGLANVAPRRVAALRLLEERFISAVDRVVTVSDPLADLLQRDHGLAERPLVVLNAPVESASGAAVRPLREVAGVAAGTPLLVYAGGLVVERGVQTVVDALPELPGVQLVVVVNRPGSMTRWLQARATALGVGDQLHFAPFVPPDQVAAYISSATLGLSPLLRAPNHDVAVTNKFCEYLAAGLPIVTSDTPAQAALVRELDLGTVHQAGDAADCARAVRAALADHDRLAARMRADSELRHRFSWAAQVEVIRGLYESVAGATPVRDILASRQDKVRATARDEHDRREN</sequence>
<evidence type="ECO:0000256" key="2">
    <source>
        <dbReference type="ARBA" id="ARBA00022679"/>
    </source>
</evidence>
<evidence type="ECO:0000313" key="4">
    <source>
        <dbReference type="EMBL" id="SDU86709.1"/>
    </source>
</evidence>
<dbReference type="Pfam" id="PF13692">
    <property type="entry name" value="Glyco_trans_1_4"/>
    <property type="match status" value="1"/>
</dbReference>
<dbReference type="PANTHER" id="PTHR12526:SF510">
    <property type="entry name" value="D-INOSITOL 3-PHOSPHATE GLYCOSYLTRANSFERASE"/>
    <property type="match status" value="1"/>
</dbReference>
<dbReference type="Pfam" id="PF13439">
    <property type="entry name" value="Glyco_transf_4"/>
    <property type="match status" value="1"/>
</dbReference>
<name>A0A1H2M0L1_9ACTN</name>
<dbReference type="Gene3D" id="3.40.50.2000">
    <property type="entry name" value="Glycogen Phosphorylase B"/>
    <property type="match status" value="2"/>
</dbReference>
<proteinExistence type="predicted"/>
<dbReference type="Proteomes" id="UP000182977">
    <property type="component" value="Chromosome I"/>
</dbReference>
<accession>A0A1H2M0L1</accession>
<dbReference type="EMBL" id="LT629791">
    <property type="protein sequence ID" value="SDU86709.1"/>
    <property type="molecule type" value="Genomic_DNA"/>
</dbReference>
<dbReference type="PANTHER" id="PTHR12526">
    <property type="entry name" value="GLYCOSYLTRANSFERASE"/>
    <property type="match status" value="1"/>
</dbReference>
<organism evidence="4 5">
    <name type="scientific">Jiangella alkaliphila</name>
    <dbReference type="NCBI Taxonomy" id="419479"/>
    <lineage>
        <taxon>Bacteria</taxon>
        <taxon>Bacillati</taxon>
        <taxon>Actinomycetota</taxon>
        <taxon>Actinomycetes</taxon>
        <taxon>Jiangellales</taxon>
        <taxon>Jiangellaceae</taxon>
        <taxon>Jiangella</taxon>
    </lineage>
</organism>
<reference evidence="5" key="1">
    <citation type="submission" date="2016-10" db="EMBL/GenBank/DDBJ databases">
        <authorList>
            <person name="Varghese N."/>
            <person name="Submissions S."/>
        </authorList>
    </citation>
    <scope>NUCLEOTIDE SEQUENCE [LARGE SCALE GENOMIC DNA]</scope>
    <source>
        <strain evidence="5">DSM 45079</strain>
    </source>
</reference>
<dbReference type="STRING" id="419479.SAMN04488563_6916"/>
<keyword evidence="1" id="KW-0328">Glycosyltransferase</keyword>
<dbReference type="GO" id="GO:0016757">
    <property type="term" value="F:glycosyltransferase activity"/>
    <property type="evidence" value="ECO:0007669"/>
    <property type="project" value="UniProtKB-KW"/>
</dbReference>